<reference evidence="2" key="1">
    <citation type="submission" date="2023-06" db="EMBL/GenBank/DDBJ databases">
        <authorList>
            <person name="Zeman M."/>
            <person name="Kubasova T."/>
            <person name="Jahodarova E."/>
            <person name="Nykrynova M."/>
            <person name="Rychlik I."/>
        </authorList>
    </citation>
    <scope>NUCLEOTIDE SEQUENCE</scope>
    <source>
        <strain evidence="2">84_SSukc20</strain>
    </source>
</reference>
<evidence type="ECO:0000256" key="1">
    <source>
        <dbReference type="SAM" id="SignalP"/>
    </source>
</evidence>
<dbReference type="Proteomes" id="UP001167871">
    <property type="component" value="Unassembled WGS sequence"/>
</dbReference>
<comment type="caution">
    <text evidence="2">The sequence shown here is derived from an EMBL/GenBank/DDBJ whole genome shotgun (WGS) entry which is preliminary data.</text>
</comment>
<reference evidence="2" key="2">
    <citation type="submission" date="2024-05" db="EMBL/GenBank/DDBJ databases">
        <title>Identification and characterization of horizontal gene transfer across gut microbiota members of farm animals based on homology search.</title>
        <authorList>
            <person name="Schwarzerova J."/>
            <person name="Nykrynova M."/>
            <person name="Jureckova K."/>
            <person name="Cejkova D."/>
            <person name="Rychlik I."/>
        </authorList>
    </citation>
    <scope>NUCLEOTIDE SEQUENCE</scope>
    <source>
        <strain evidence="2">84_SSukc20</strain>
    </source>
</reference>
<keyword evidence="3" id="KW-1185">Reference proteome</keyword>
<feature type="signal peptide" evidence="1">
    <location>
        <begin position="1"/>
        <end position="23"/>
    </location>
</feature>
<dbReference type="EMBL" id="JAUEII010000081">
    <property type="protein sequence ID" value="MDN0051201.1"/>
    <property type="molecule type" value="Genomic_DNA"/>
</dbReference>
<organism evidence="2 3">
    <name type="scientific">Bacteroides gallinaceum</name>
    <dbReference type="NCBI Taxonomy" id="1462571"/>
    <lineage>
        <taxon>Bacteria</taxon>
        <taxon>Pseudomonadati</taxon>
        <taxon>Bacteroidota</taxon>
        <taxon>Bacteroidia</taxon>
        <taxon>Bacteroidales</taxon>
        <taxon>Bacteroidaceae</taxon>
        <taxon>Bacteroides</taxon>
    </lineage>
</organism>
<dbReference type="Pfam" id="PF13149">
    <property type="entry name" value="Mfa_like_1"/>
    <property type="match status" value="1"/>
</dbReference>
<proteinExistence type="predicted"/>
<dbReference type="CDD" id="cd13120">
    <property type="entry name" value="BF2867_like_N"/>
    <property type="match status" value="1"/>
</dbReference>
<gene>
    <name evidence="2" type="ORF">QVO10_17820</name>
</gene>
<dbReference type="Gene3D" id="2.60.40.2630">
    <property type="match status" value="1"/>
</dbReference>
<name>A0ABT7XAT7_9BACE</name>
<evidence type="ECO:0000313" key="2">
    <source>
        <dbReference type="EMBL" id="MDN0051201.1"/>
    </source>
</evidence>
<dbReference type="InterPro" id="IPR025049">
    <property type="entry name" value="Mfa-like_1"/>
</dbReference>
<dbReference type="RefSeq" id="WP_301935252.1">
    <property type="nucleotide sequence ID" value="NZ_JAUEII010000081.1"/>
</dbReference>
<feature type="chain" id="PRO_5046587748" evidence="1">
    <location>
        <begin position="24"/>
        <end position="301"/>
    </location>
</feature>
<keyword evidence="1" id="KW-0732">Signal</keyword>
<dbReference type="Gene3D" id="2.60.40.2620">
    <property type="entry name" value="Fimbrillin-like"/>
    <property type="match status" value="1"/>
</dbReference>
<dbReference type="PROSITE" id="PS51257">
    <property type="entry name" value="PROKAR_LIPOPROTEIN"/>
    <property type="match status" value="1"/>
</dbReference>
<dbReference type="InterPro" id="IPR042278">
    <property type="entry name" value="Mfa-like_1_N"/>
</dbReference>
<accession>A0ABT7XAT7</accession>
<sequence>MKKANILATAALATLLAACSNDSDVLNTPDYADTPIGLNVNVGPMATRAGYDNTNLTGSSFGLYLTTEGTNSDERYNCTNREVKYESGWTIQGEQLLWKSNDAKVTYNAYMPRTHVYNEDSYTFTVQTDQSNENNVKASDLLWTGGRQDATAGTALDINFQHALSKLNVTLTKGTELEDRQNLTFTSVKLSNCATEIVVNLLEGTIVKTTNSGQTITLYATTENKQYECILVPQTFAQSLKVEITDNNGKVYTFTSNKDLTFASGEEYTLNLTVGRDKVTTGTISADPWGEEQQGGNLVTE</sequence>
<evidence type="ECO:0000313" key="3">
    <source>
        <dbReference type="Proteomes" id="UP001167871"/>
    </source>
</evidence>
<dbReference type="CDD" id="cd13121">
    <property type="entry name" value="BF2867_like_C"/>
    <property type="match status" value="1"/>
</dbReference>
<protein>
    <submittedName>
        <fullName evidence="2">Fimbrillin family protein</fullName>
    </submittedName>
</protein>